<name>A0ACC0PIZ0_RHOML</name>
<protein>
    <submittedName>
        <fullName evidence="1">Uncharacterized protein</fullName>
    </submittedName>
</protein>
<accession>A0ACC0PIZ0</accession>
<evidence type="ECO:0000313" key="2">
    <source>
        <dbReference type="Proteomes" id="UP001062846"/>
    </source>
</evidence>
<comment type="caution">
    <text evidence="1">The sequence shown here is derived from an EMBL/GenBank/DDBJ whole genome shotgun (WGS) entry which is preliminary data.</text>
</comment>
<keyword evidence="2" id="KW-1185">Reference proteome</keyword>
<dbReference type="Proteomes" id="UP001062846">
    <property type="component" value="Chromosome 3"/>
</dbReference>
<sequence length="241" mass="26433">MYKTELNSLGQRKSWDLPNYSTKCGPDHALSFTATTTVSGVLFTTVDDSTTLKEAENKCAKITLNHFSHVSTSSSLYKNCLQDYAGKRNLPLFEYSIKYEGPPYAIRFKSTIKIDGKPYWSPEFFPTIKEAKDAAAKVTLKSLSINEVQEDDSDAAPNRRGMGFGGRLLMDALGGGGMSFNGRLPMDAWSGGGMGFDGRLPVDAWSGGGMGFDDIFCQFEGFEELRLVSKESRHIGVAICL</sequence>
<proteinExistence type="predicted"/>
<gene>
    <name evidence="1" type="ORF">RHMOL_Rhmol03G0184100</name>
</gene>
<organism evidence="1 2">
    <name type="scientific">Rhododendron molle</name>
    <name type="common">Chinese azalea</name>
    <name type="synonym">Azalea mollis</name>
    <dbReference type="NCBI Taxonomy" id="49168"/>
    <lineage>
        <taxon>Eukaryota</taxon>
        <taxon>Viridiplantae</taxon>
        <taxon>Streptophyta</taxon>
        <taxon>Embryophyta</taxon>
        <taxon>Tracheophyta</taxon>
        <taxon>Spermatophyta</taxon>
        <taxon>Magnoliopsida</taxon>
        <taxon>eudicotyledons</taxon>
        <taxon>Gunneridae</taxon>
        <taxon>Pentapetalae</taxon>
        <taxon>asterids</taxon>
        <taxon>Ericales</taxon>
        <taxon>Ericaceae</taxon>
        <taxon>Ericoideae</taxon>
        <taxon>Rhodoreae</taxon>
        <taxon>Rhododendron</taxon>
    </lineage>
</organism>
<reference evidence="1" key="1">
    <citation type="submission" date="2022-02" db="EMBL/GenBank/DDBJ databases">
        <title>Plant Genome Project.</title>
        <authorList>
            <person name="Zhang R.-G."/>
        </authorList>
    </citation>
    <scope>NUCLEOTIDE SEQUENCE</scope>
    <source>
        <strain evidence="1">AT1</strain>
    </source>
</reference>
<dbReference type="EMBL" id="CM046390">
    <property type="protein sequence ID" value="KAI8564473.1"/>
    <property type="molecule type" value="Genomic_DNA"/>
</dbReference>
<evidence type="ECO:0000313" key="1">
    <source>
        <dbReference type="EMBL" id="KAI8564473.1"/>
    </source>
</evidence>